<dbReference type="GO" id="GO:0008168">
    <property type="term" value="F:methyltransferase activity"/>
    <property type="evidence" value="ECO:0007669"/>
    <property type="project" value="UniProtKB-KW"/>
</dbReference>
<dbReference type="PANTHER" id="PTHR46165:SF2">
    <property type="entry name" value="SET AND MYND DOMAIN-CONTAINING PROTEIN 4"/>
    <property type="match status" value="1"/>
</dbReference>
<dbReference type="InterPro" id="IPR046341">
    <property type="entry name" value="SET_dom_sf"/>
</dbReference>
<dbReference type="GO" id="GO:0005634">
    <property type="term" value="C:nucleus"/>
    <property type="evidence" value="ECO:0007669"/>
    <property type="project" value="TreeGrafter"/>
</dbReference>
<dbReference type="AlphaFoldDB" id="A0A6P7GUW0"/>
<accession>A0A6P7GUW0</accession>
<reference evidence="4" key="1">
    <citation type="submission" date="2025-08" db="UniProtKB">
        <authorList>
            <consortium name="RefSeq"/>
        </authorList>
    </citation>
    <scope>IDENTIFICATION</scope>
    <source>
        <tissue evidence="4">Whole insect</tissue>
    </source>
</reference>
<feature type="non-terminal residue" evidence="4">
    <location>
        <position position="1"/>
    </location>
</feature>
<keyword evidence="2" id="KW-0808">Transferase</keyword>
<dbReference type="RefSeq" id="XP_028153536.1">
    <property type="nucleotide sequence ID" value="XM_028297735.1"/>
</dbReference>
<dbReference type="InterPro" id="IPR052097">
    <property type="entry name" value="SET-MYND_domain_protein"/>
</dbReference>
<evidence type="ECO:0000256" key="1">
    <source>
        <dbReference type="ARBA" id="ARBA00022603"/>
    </source>
</evidence>
<keyword evidence="3" id="KW-0949">S-adenosyl-L-methionine</keyword>
<organism evidence="4">
    <name type="scientific">Diabrotica virgifera virgifera</name>
    <name type="common">western corn rootworm</name>
    <dbReference type="NCBI Taxonomy" id="50390"/>
    <lineage>
        <taxon>Eukaryota</taxon>
        <taxon>Metazoa</taxon>
        <taxon>Ecdysozoa</taxon>
        <taxon>Arthropoda</taxon>
        <taxon>Hexapoda</taxon>
        <taxon>Insecta</taxon>
        <taxon>Pterygota</taxon>
        <taxon>Neoptera</taxon>
        <taxon>Endopterygota</taxon>
        <taxon>Coleoptera</taxon>
        <taxon>Polyphaga</taxon>
        <taxon>Cucujiformia</taxon>
        <taxon>Chrysomeloidea</taxon>
        <taxon>Chrysomelidae</taxon>
        <taxon>Galerucinae</taxon>
        <taxon>Diabroticina</taxon>
        <taxon>Diabroticites</taxon>
        <taxon>Diabrotica</taxon>
    </lineage>
</organism>
<gene>
    <name evidence="4" type="primary">LOC114347000</name>
</gene>
<dbReference type="GO" id="GO:0032259">
    <property type="term" value="P:methylation"/>
    <property type="evidence" value="ECO:0007669"/>
    <property type="project" value="UniProtKB-KW"/>
</dbReference>
<dbReference type="SUPFAM" id="SSF82199">
    <property type="entry name" value="SET domain"/>
    <property type="match status" value="1"/>
</dbReference>
<name>A0A6P7GUW0_DIAVI</name>
<evidence type="ECO:0000256" key="2">
    <source>
        <dbReference type="ARBA" id="ARBA00022679"/>
    </source>
</evidence>
<dbReference type="GO" id="GO:0042826">
    <property type="term" value="F:histone deacetylase binding"/>
    <property type="evidence" value="ECO:0007669"/>
    <property type="project" value="TreeGrafter"/>
</dbReference>
<dbReference type="PANTHER" id="PTHR46165">
    <property type="entry name" value="SET AND MYND DOMAIN-CONTAINING PROTEIN 4"/>
    <property type="match status" value="1"/>
</dbReference>
<protein>
    <submittedName>
        <fullName evidence="4">SET and MYND domain-containing protein 4-like</fullName>
    </submittedName>
</protein>
<evidence type="ECO:0000256" key="3">
    <source>
        <dbReference type="ARBA" id="ARBA00022691"/>
    </source>
</evidence>
<evidence type="ECO:0000313" key="4">
    <source>
        <dbReference type="RefSeq" id="XP_028153536.1"/>
    </source>
</evidence>
<proteinExistence type="predicted"/>
<keyword evidence="1" id="KW-0489">Methyltransferase</keyword>
<dbReference type="InParanoid" id="A0A6P7GUW0"/>
<dbReference type="GO" id="GO:0005737">
    <property type="term" value="C:cytoplasm"/>
    <property type="evidence" value="ECO:0007669"/>
    <property type="project" value="TreeGrafter"/>
</dbReference>
<sequence length="165" mass="19136">NCLKDIDLCFKTDYPVDLIPKIYFRKADCFVETGQKDDFDKCIGEIQKFLSITLVDDRDKHFEKLEQMKKSKIKCKPAEVHRDNLNDLPEFSEGESTNFAYASAKIKMDYDKEKGRHVVAAKNITKGEVLFIEKAFIFAPVFKESKEFYSFKCYSCLKDIISSVP</sequence>